<evidence type="ECO:0000313" key="7">
    <source>
        <dbReference type="WBParaSite" id="BXY_0990400.1"/>
    </source>
</evidence>
<dbReference type="Pfam" id="PF24181">
    <property type="entry name" value="TPR_TTI1_C"/>
    <property type="match status" value="1"/>
</dbReference>
<evidence type="ECO:0000313" key="4">
    <source>
        <dbReference type="EMBL" id="CAD5235439.1"/>
    </source>
</evidence>
<reference evidence="4" key="2">
    <citation type="submission" date="2020-09" db="EMBL/GenBank/DDBJ databases">
        <authorList>
            <person name="Kikuchi T."/>
        </authorList>
    </citation>
    <scope>NUCLEOTIDE SEQUENCE</scope>
    <source>
        <strain evidence="4">Ka4C1</strain>
    </source>
</reference>
<dbReference type="PANTHER" id="PTHR18460:SF3">
    <property type="entry name" value="TELO2-INTERACTING PROTEIN 1 HOMOLOG"/>
    <property type="match status" value="1"/>
</dbReference>
<dbReference type="InterPro" id="IPR052587">
    <property type="entry name" value="TELO2-interacting_protein_1"/>
</dbReference>
<keyword evidence="6" id="KW-1185">Reference proteome</keyword>
<dbReference type="AlphaFoldDB" id="A0A1I7SA57"/>
<feature type="domain" description="TTI1 C-terminal TPR" evidence="3">
    <location>
        <begin position="609"/>
        <end position="884"/>
    </location>
</feature>
<proteinExistence type="predicted"/>
<dbReference type="SUPFAM" id="SSF48371">
    <property type="entry name" value="ARM repeat"/>
    <property type="match status" value="1"/>
</dbReference>
<organism evidence="5 7">
    <name type="scientific">Bursaphelenchus xylophilus</name>
    <name type="common">Pinewood nematode worm</name>
    <name type="synonym">Aphelenchoides xylophilus</name>
    <dbReference type="NCBI Taxonomy" id="6326"/>
    <lineage>
        <taxon>Eukaryota</taxon>
        <taxon>Metazoa</taxon>
        <taxon>Ecdysozoa</taxon>
        <taxon>Nematoda</taxon>
        <taxon>Chromadorea</taxon>
        <taxon>Rhabditida</taxon>
        <taxon>Tylenchina</taxon>
        <taxon>Tylenchomorpha</taxon>
        <taxon>Aphelenchoidea</taxon>
        <taxon>Aphelenchoididae</taxon>
        <taxon>Bursaphelenchus</taxon>
    </lineage>
</organism>
<protein>
    <submittedName>
        <fullName evidence="4">(pine wood nematode) hypothetical protein</fullName>
    </submittedName>
</protein>
<evidence type="ECO:0000313" key="5">
    <source>
        <dbReference type="Proteomes" id="UP000095284"/>
    </source>
</evidence>
<dbReference type="EMBL" id="CAJFCV020000006">
    <property type="protein sequence ID" value="CAG9131837.1"/>
    <property type="molecule type" value="Genomic_DNA"/>
</dbReference>
<dbReference type="eggNOG" id="KOG4524">
    <property type="taxonomic scope" value="Eukaryota"/>
</dbReference>
<evidence type="ECO:0000259" key="3">
    <source>
        <dbReference type="Pfam" id="PF24181"/>
    </source>
</evidence>
<dbReference type="WBParaSite" id="BXY_0990400.1">
    <property type="protein sequence ID" value="BXY_0990400.1"/>
    <property type="gene ID" value="BXY_0990400"/>
</dbReference>
<gene>
    <name evidence="4" type="ORF">BXYJ_LOCUS15530</name>
</gene>
<evidence type="ECO:0000256" key="1">
    <source>
        <dbReference type="SAM" id="Coils"/>
    </source>
</evidence>
<evidence type="ECO:0000313" key="6">
    <source>
        <dbReference type="Proteomes" id="UP000659654"/>
    </source>
</evidence>
<dbReference type="Proteomes" id="UP000095284">
    <property type="component" value="Unplaced"/>
</dbReference>
<feature type="region of interest" description="Disordered" evidence="2">
    <location>
        <begin position="638"/>
        <end position="665"/>
    </location>
</feature>
<evidence type="ECO:0000256" key="2">
    <source>
        <dbReference type="SAM" id="MobiDB-lite"/>
    </source>
</evidence>
<dbReference type="InterPro" id="IPR057567">
    <property type="entry name" value="TPR_TTI1_C"/>
</dbReference>
<dbReference type="PANTHER" id="PTHR18460">
    <property type="entry name" value="TEL2 INTERACTING PROTEIN 1 TTI1 FAMILY MEMBER"/>
    <property type="match status" value="1"/>
</dbReference>
<dbReference type="InterPro" id="IPR049362">
    <property type="entry name" value="TTI1_rpt"/>
</dbReference>
<dbReference type="Pfam" id="PF21547">
    <property type="entry name" value="TTI1"/>
    <property type="match status" value="1"/>
</dbReference>
<sequence length="890" mass="102710">MVQLHDSLQTRIFSFLTRAIPLLDERTDSARVHELFPHVNDCLGECLRADELRKALLLPENFVLYGRIVNTLLNLLENETIDKSIRAQCGEKLVDLFEPFDALEDPLGASILLPGVVSKCVRLIKKHPTGQFTVLALRVINNVSQLVLNNSLLEQFEKTPEKENPYSAKFGCTRNLEFFQKRGEKLAESIKFVVSTLARSKNERDQEALLDLVLDINKSCSKCLENTDFDETKFRLALFYMESEWERIRMKSQNLISQIKSKDPQSFQVLCKRFIESSVDGILKESLKSADLFVVLGNTMSLLDSSNAKAIFIKERTKKSNLSRKLRLVLVKNVKIDTKRVEISETSQTFGTFTSSTPLSGCLDSKCLGKIAESLVKIGFFRKTFVSLRNYVEGQDNEVKSKIGAFVVMNYLVKMAYETNKIKLDKNFEEFVINNGKMCLTELDRVGNVDFMVGNHKPMDFHSENTSESVYCSTLLTILGHSSALLSTKTSRFHKFAVDLLYCLLKFMSSINLTVSTAARRSLETLAKVQNMTIDQLIAENVDKVVFKVAEQCQNLKKFPNSPFVLSEMLDRGYGREKFEQLRLIMPSLLQGIDQNDNLKLIPCLKAMLSFLKCLHKWFGEPKMEKIEVLEIETHPDEADLQEKVQDSDEESEEEDDFSNEEQSSWRRLEKIREKFEKERMKTEKEVMAMEKIRDDERDAPWPVDCAYRVIMKTQHLHHCEFAYPKLILMEILQTGFRIMRHCPDQLLPMLHQNFVPMSISMRRALREKKLETSKEDFLILAAELKTLEVMTEVGETFMHLKIRDDIEEDLEKFMVKVSDRSMNTGMVYEQSSLFKLQKTAIECWPSYCINAKIDPKRLQTTLKVYMKEKQNKNLIEAARIALLRIEMMN</sequence>
<dbReference type="OrthoDB" id="5865642at2759"/>
<dbReference type="Proteomes" id="UP000582659">
    <property type="component" value="Unassembled WGS sequence"/>
</dbReference>
<feature type="compositionally biased region" description="Basic and acidic residues" evidence="2">
    <location>
        <begin position="638"/>
        <end position="647"/>
    </location>
</feature>
<dbReference type="Proteomes" id="UP000659654">
    <property type="component" value="Unassembled WGS sequence"/>
</dbReference>
<reference evidence="7" key="1">
    <citation type="submission" date="2016-11" db="UniProtKB">
        <authorList>
            <consortium name="WormBaseParasite"/>
        </authorList>
    </citation>
    <scope>IDENTIFICATION</scope>
</reference>
<dbReference type="GO" id="GO:0005737">
    <property type="term" value="C:cytoplasm"/>
    <property type="evidence" value="ECO:0007669"/>
    <property type="project" value="TreeGrafter"/>
</dbReference>
<dbReference type="EMBL" id="CAJFDI010000006">
    <property type="protein sequence ID" value="CAD5235439.1"/>
    <property type="molecule type" value="Genomic_DNA"/>
</dbReference>
<dbReference type="InterPro" id="IPR016024">
    <property type="entry name" value="ARM-type_fold"/>
</dbReference>
<dbReference type="SMR" id="A0A1I7SA57"/>
<feature type="coiled-coil region" evidence="1">
    <location>
        <begin position="666"/>
        <end position="693"/>
    </location>
</feature>
<feature type="compositionally biased region" description="Acidic residues" evidence="2">
    <location>
        <begin position="648"/>
        <end position="660"/>
    </location>
</feature>
<accession>A0A1I7SA57</accession>
<keyword evidence="1" id="KW-0175">Coiled coil</keyword>
<name>A0A1I7SA57_BURXY</name>